<comment type="caution">
    <text evidence="2">The sequence shown here is derived from an EMBL/GenBank/DDBJ whole genome shotgun (WGS) entry which is preliminary data.</text>
</comment>
<evidence type="ECO:0000313" key="2">
    <source>
        <dbReference type="EMBL" id="MDQ0536254.1"/>
    </source>
</evidence>
<sequence length="182" mass="18173">MLPLLIAAAAPLAELAGEEIAKLIAGDDPATTAKGAAVAQALVTAAGTVAGVSITRPEDIAPLAASIAADPATLAEFRKAVGDQMLALLTLDNGDRASARSQTVELAKAGSRIGWGAPLVSLVVLITFGVVLYRVLSVPAGQADPNASLMLGALTTMATAVVSYWVGSSAGSAAKDKLLRGK</sequence>
<reference evidence="2 3" key="1">
    <citation type="submission" date="2023-07" db="EMBL/GenBank/DDBJ databases">
        <title>Genomic Encyclopedia of Type Strains, Phase IV (KMG-IV): sequencing the most valuable type-strain genomes for metagenomic binning, comparative biology and taxonomic classification.</title>
        <authorList>
            <person name="Goeker M."/>
        </authorList>
    </citation>
    <scope>NUCLEOTIDE SEQUENCE [LARGE SCALE GENOMIC DNA]</scope>
    <source>
        <strain evidence="2 3">DSM 19922</strain>
    </source>
</reference>
<feature type="transmembrane region" description="Helical" evidence="1">
    <location>
        <begin position="115"/>
        <end position="136"/>
    </location>
</feature>
<keyword evidence="1" id="KW-0472">Membrane</keyword>
<dbReference type="RefSeq" id="WP_209988558.1">
    <property type="nucleotide sequence ID" value="NZ_JAGINO010000025.1"/>
</dbReference>
<name>A0ABU0MSG1_9PROT</name>
<gene>
    <name evidence="2" type="ORF">QO018_005148</name>
</gene>
<evidence type="ECO:0000313" key="3">
    <source>
        <dbReference type="Proteomes" id="UP001244552"/>
    </source>
</evidence>
<feature type="transmembrane region" description="Helical" evidence="1">
    <location>
        <begin position="148"/>
        <end position="167"/>
    </location>
</feature>
<protein>
    <recommendedName>
        <fullName evidence="4">Holin of 3TMs, for gene-transfer release</fullName>
    </recommendedName>
</protein>
<dbReference type="EMBL" id="JAUSVU010000024">
    <property type="protein sequence ID" value="MDQ0536254.1"/>
    <property type="molecule type" value="Genomic_DNA"/>
</dbReference>
<keyword evidence="1" id="KW-1133">Transmembrane helix</keyword>
<dbReference type="Proteomes" id="UP001244552">
    <property type="component" value="Unassembled WGS sequence"/>
</dbReference>
<organism evidence="2 3">
    <name type="scientific">Azospirillum picis</name>
    <dbReference type="NCBI Taxonomy" id="488438"/>
    <lineage>
        <taxon>Bacteria</taxon>
        <taxon>Pseudomonadati</taxon>
        <taxon>Pseudomonadota</taxon>
        <taxon>Alphaproteobacteria</taxon>
        <taxon>Rhodospirillales</taxon>
        <taxon>Azospirillaceae</taxon>
        <taxon>Azospirillum</taxon>
    </lineage>
</organism>
<accession>A0ABU0MSG1</accession>
<evidence type="ECO:0008006" key="4">
    <source>
        <dbReference type="Google" id="ProtNLM"/>
    </source>
</evidence>
<keyword evidence="3" id="KW-1185">Reference proteome</keyword>
<keyword evidence="1" id="KW-0812">Transmembrane</keyword>
<evidence type="ECO:0000256" key="1">
    <source>
        <dbReference type="SAM" id="Phobius"/>
    </source>
</evidence>
<proteinExistence type="predicted"/>